<proteinExistence type="predicted"/>
<gene>
    <name evidence="2" type="ORF">DAPPUDRAFT_261383</name>
</gene>
<keyword evidence="3" id="KW-1185">Reference proteome</keyword>
<dbReference type="Proteomes" id="UP000000305">
    <property type="component" value="Unassembled WGS sequence"/>
</dbReference>
<evidence type="ECO:0000313" key="3">
    <source>
        <dbReference type="Proteomes" id="UP000000305"/>
    </source>
</evidence>
<dbReference type="KEGG" id="dpx:DAPPUDRAFT_261383"/>
<organism evidence="2 3">
    <name type="scientific">Daphnia pulex</name>
    <name type="common">Water flea</name>
    <dbReference type="NCBI Taxonomy" id="6669"/>
    <lineage>
        <taxon>Eukaryota</taxon>
        <taxon>Metazoa</taxon>
        <taxon>Ecdysozoa</taxon>
        <taxon>Arthropoda</taxon>
        <taxon>Crustacea</taxon>
        <taxon>Branchiopoda</taxon>
        <taxon>Diplostraca</taxon>
        <taxon>Cladocera</taxon>
        <taxon>Anomopoda</taxon>
        <taxon>Daphniidae</taxon>
        <taxon>Daphnia</taxon>
    </lineage>
</organism>
<accession>E9HKX5</accession>
<feature type="region of interest" description="Disordered" evidence="1">
    <location>
        <begin position="1"/>
        <end position="63"/>
    </location>
</feature>
<feature type="compositionally biased region" description="Polar residues" evidence="1">
    <location>
        <begin position="51"/>
        <end position="63"/>
    </location>
</feature>
<name>E9HKX5_DAPPU</name>
<feature type="compositionally biased region" description="Acidic residues" evidence="1">
    <location>
        <begin position="13"/>
        <end position="31"/>
    </location>
</feature>
<evidence type="ECO:0000256" key="1">
    <source>
        <dbReference type="SAM" id="MobiDB-lite"/>
    </source>
</evidence>
<protein>
    <submittedName>
        <fullName evidence="2">Uncharacterized protein</fullName>
    </submittedName>
</protein>
<reference evidence="2 3" key="1">
    <citation type="journal article" date="2011" name="Science">
        <title>The ecoresponsive genome of Daphnia pulex.</title>
        <authorList>
            <person name="Colbourne J.K."/>
            <person name="Pfrender M.E."/>
            <person name="Gilbert D."/>
            <person name="Thomas W.K."/>
            <person name="Tucker A."/>
            <person name="Oakley T.H."/>
            <person name="Tokishita S."/>
            <person name="Aerts A."/>
            <person name="Arnold G.J."/>
            <person name="Basu M.K."/>
            <person name="Bauer D.J."/>
            <person name="Caceres C.E."/>
            <person name="Carmel L."/>
            <person name="Casola C."/>
            <person name="Choi J.H."/>
            <person name="Detter J.C."/>
            <person name="Dong Q."/>
            <person name="Dusheyko S."/>
            <person name="Eads B.D."/>
            <person name="Frohlich T."/>
            <person name="Geiler-Samerotte K.A."/>
            <person name="Gerlach D."/>
            <person name="Hatcher P."/>
            <person name="Jogdeo S."/>
            <person name="Krijgsveld J."/>
            <person name="Kriventseva E.V."/>
            <person name="Kultz D."/>
            <person name="Laforsch C."/>
            <person name="Lindquist E."/>
            <person name="Lopez J."/>
            <person name="Manak J.R."/>
            <person name="Muller J."/>
            <person name="Pangilinan J."/>
            <person name="Patwardhan R.P."/>
            <person name="Pitluck S."/>
            <person name="Pritham E.J."/>
            <person name="Rechtsteiner A."/>
            <person name="Rho M."/>
            <person name="Rogozin I.B."/>
            <person name="Sakarya O."/>
            <person name="Salamov A."/>
            <person name="Schaack S."/>
            <person name="Shapiro H."/>
            <person name="Shiga Y."/>
            <person name="Skalitzky C."/>
            <person name="Smith Z."/>
            <person name="Souvorov A."/>
            <person name="Sung W."/>
            <person name="Tang Z."/>
            <person name="Tsuchiya D."/>
            <person name="Tu H."/>
            <person name="Vos H."/>
            <person name="Wang M."/>
            <person name="Wolf Y.I."/>
            <person name="Yamagata H."/>
            <person name="Yamada T."/>
            <person name="Ye Y."/>
            <person name="Shaw J.R."/>
            <person name="Andrews J."/>
            <person name="Crease T.J."/>
            <person name="Tang H."/>
            <person name="Lucas S.M."/>
            <person name="Robertson H.M."/>
            <person name="Bork P."/>
            <person name="Koonin E.V."/>
            <person name="Zdobnov E.M."/>
            <person name="Grigoriev I.V."/>
            <person name="Lynch M."/>
            <person name="Boore J.L."/>
        </authorList>
    </citation>
    <scope>NUCLEOTIDE SEQUENCE [LARGE SCALE GENOMIC DNA]</scope>
</reference>
<feature type="compositionally biased region" description="Basic and acidic residues" evidence="1">
    <location>
        <begin position="32"/>
        <end position="47"/>
    </location>
</feature>
<dbReference type="AlphaFoldDB" id="E9HKX5"/>
<dbReference type="EMBL" id="GL732673">
    <property type="protein sequence ID" value="EFX67617.1"/>
    <property type="molecule type" value="Genomic_DNA"/>
</dbReference>
<sequence length="63" mass="7154">MEQSQAIALPPINEEDDDEEVDDEEVEDGEEEAHCDLEAIEDPDHLKNLRTGVSQFTRSQGRK</sequence>
<dbReference type="HOGENOM" id="CLU_2887988_0_0_1"/>
<evidence type="ECO:0000313" key="2">
    <source>
        <dbReference type="EMBL" id="EFX67617.1"/>
    </source>
</evidence>
<dbReference type="InParanoid" id="E9HKX5"/>